<evidence type="ECO:0000313" key="3">
    <source>
        <dbReference type="EMBL" id="ACL06091.1"/>
    </source>
</evidence>
<dbReference type="HOGENOM" id="CLU_836071_0_0_7"/>
<protein>
    <submittedName>
        <fullName evidence="3">Methyltransferase type 12</fullName>
    </submittedName>
</protein>
<dbReference type="KEGG" id="dal:Dalk_4412"/>
<dbReference type="Pfam" id="PF13649">
    <property type="entry name" value="Methyltransf_25"/>
    <property type="match status" value="1"/>
</dbReference>
<keyword evidence="4" id="KW-1185">Reference proteome</keyword>
<evidence type="ECO:0000313" key="4">
    <source>
        <dbReference type="Proteomes" id="UP000000739"/>
    </source>
</evidence>
<name>B8FNC2_DESAL</name>
<evidence type="ECO:0000256" key="1">
    <source>
        <dbReference type="ARBA" id="ARBA00022679"/>
    </source>
</evidence>
<accession>B8FNC2</accession>
<dbReference type="InterPro" id="IPR041698">
    <property type="entry name" value="Methyltransf_25"/>
</dbReference>
<dbReference type="Proteomes" id="UP000000739">
    <property type="component" value="Chromosome"/>
</dbReference>
<dbReference type="CDD" id="cd02440">
    <property type="entry name" value="AdoMet_MTases"/>
    <property type="match status" value="1"/>
</dbReference>
<dbReference type="GO" id="GO:0008168">
    <property type="term" value="F:methyltransferase activity"/>
    <property type="evidence" value="ECO:0007669"/>
    <property type="project" value="UniProtKB-KW"/>
</dbReference>
<dbReference type="SUPFAM" id="SSF53335">
    <property type="entry name" value="S-adenosyl-L-methionine-dependent methyltransferases"/>
    <property type="match status" value="1"/>
</dbReference>
<dbReference type="Gene3D" id="3.40.50.150">
    <property type="entry name" value="Vaccinia Virus protein VP39"/>
    <property type="match status" value="1"/>
</dbReference>
<keyword evidence="1" id="KW-0808">Transferase</keyword>
<dbReference type="PANTHER" id="PTHR43861">
    <property type="entry name" value="TRANS-ACONITATE 2-METHYLTRANSFERASE-RELATED"/>
    <property type="match status" value="1"/>
</dbReference>
<proteinExistence type="predicted"/>
<dbReference type="AlphaFoldDB" id="B8FNC2"/>
<dbReference type="InterPro" id="IPR029063">
    <property type="entry name" value="SAM-dependent_MTases_sf"/>
</dbReference>
<dbReference type="GO" id="GO:0032259">
    <property type="term" value="P:methylation"/>
    <property type="evidence" value="ECO:0007669"/>
    <property type="project" value="UniProtKB-KW"/>
</dbReference>
<sequence length="332" mass="37567">MTVTIDHKNGKVRLIQQPDGAKTIEVYTSGASKPDKKWTTSYHPDLIRAVLDAKGPAFLCDEIRRDEDPRYTPGLLNKSILAYFNKQYLNGKRILDFGCGSGASAMVLKRMFPQAHIVGVERSAKLLKIAELRTKHYGFRNIEFLMSPNDDQLPPDLSEFHLVLLNAVYEHLLPRERRILTTKLWDAVKPGGCMLVTETPYRWFPIETHTTGLPLINYLPKAAAAPMARRFSSRVKNEEPWHALLRRGIRGATVKEVYKILKSHDPHAQIMQPRPWIKSPHQIWLEAASERNMKTPMKLAVKSCRFLTAKTGLGVSPYICFAVQKGNAASNA</sequence>
<evidence type="ECO:0000259" key="2">
    <source>
        <dbReference type="Pfam" id="PF13649"/>
    </source>
</evidence>
<feature type="domain" description="Methyltransferase" evidence="2">
    <location>
        <begin position="94"/>
        <end position="192"/>
    </location>
</feature>
<gene>
    <name evidence="3" type="ordered locus">Dalk_4412</name>
</gene>
<dbReference type="EMBL" id="CP001322">
    <property type="protein sequence ID" value="ACL06091.1"/>
    <property type="molecule type" value="Genomic_DNA"/>
</dbReference>
<organism evidence="3 4">
    <name type="scientific">Desulfatibacillum aliphaticivorans</name>
    <dbReference type="NCBI Taxonomy" id="218208"/>
    <lineage>
        <taxon>Bacteria</taxon>
        <taxon>Pseudomonadati</taxon>
        <taxon>Thermodesulfobacteriota</taxon>
        <taxon>Desulfobacteria</taxon>
        <taxon>Desulfobacterales</taxon>
        <taxon>Desulfatibacillaceae</taxon>
        <taxon>Desulfatibacillum</taxon>
    </lineage>
</organism>
<dbReference type="RefSeq" id="WP_015949137.1">
    <property type="nucleotide sequence ID" value="NC_011768.1"/>
</dbReference>
<keyword evidence="3" id="KW-0489">Methyltransferase</keyword>
<dbReference type="eggNOG" id="COG2890">
    <property type="taxonomic scope" value="Bacteria"/>
</dbReference>
<reference evidence="3 4" key="1">
    <citation type="journal article" date="2012" name="Environ. Microbiol.">
        <title>The genome sequence of Desulfatibacillum alkenivorans AK-01: a blueprint for anaerobic alkane oxidation.</title>
        <authorList>
            <person name="Callaghan A.V."/>
            <person name="Morris B.E."/>
            <person name="Pereira I.A."/>
            <person name="McInerney M.J."/>
            <person name="Austin R.N."/>
            <person name="Groves J.T."/>
            <person name="Kukor J.J."/>
            <person name="Suflita J.M."/>
            <person name="Young L.Y."/>
            <person name="Zylstra G.J."/>
            <person name="Wawrik B."/>
        </authorList>
    </citation>
    <scope>NUCLEOTIDE SEQUENCE [LARGE SCALE GENOMIC DNA]</scope>
    <source>
        <strain evidence="3 4">AK-01</strain>
    </source>
</reference>